<dbReference type="InterPro" id="IPR051707">
    <property type="entry name" value="PI-Interact_SigTrans_Reg"/>
</dbReference>
<accession>A0A2P6NAG0</accession>
<dbReference type="OrthoDB" id="185175at2759"/>
<name>A0A2P6NAG0_9EUKA</name>
<dbReference type="AlphaFoldDB" id="A0A2P6NAG0"/>
<reference evidence="2 3" key="1">
    <citation type="journal article" date="2018" name="Genome Biol. Evol.">
        <title>Multiple Roots of Fruiting Body Formation in Amoebozoa.</title>
        <authorList>
            <person name="Hillmann F."/>
            <person name="Forbes G."/>
            <person name="Novohradska S."/>
            <person name="Ferling I."/>
            <person name="Riege K."/>
            <person name="Groth M."/>
            <person name="Westermann M."/>
            <person name="Marz M."/>
            <person name="Spaller T."/>
            <person name="Winckler T."/>
            <person name="Schaap P."/>
            <person name="Glockner G."/>
        </authorList>
    </citation>
    <scope>NUCLEOTIDE SEQUENCE [LARGE SCALE GENOMIC DNA]</scope>
    <source>
        <strain evidence="2 3">Jena</strain>
    </source>
</reference>
<evidence type="ECO:0000259" key="1">
    <source>
        <dbReference type="PROSITE" id="PS50003"/>
    </source>
</evidence>
<dbReference type="Pfam" id="PF00169">
    <property type="entry name" value="PH"/>
    <property type="match status" value="1"/>
</dbReference>
<evidence type="ECO:0000313" key="3">
    <source>
        <dbReference type="Proteomes" id="UP000241769"/>
    </source>
</evidence>
<dbReference type="EMBL" id="MDYQ01000134">
    <property type="protein sequence ID" value="PRP80948.1"/>
    <property type="molecule type" value="Genomic_DNA"/>
</dbReference>
<dbReference type="InterPro" id="IPR001849">
    <property type="entry name" value="PH_domain"/>
</dbReference>
<proteinExistence type="predicted"/>
<keyword evidence="3" id="KW-1185">Reference proteome</keyword>
<dbReference type="Proteomes" id="UP000241769">
    <property type="component" value="Unassembled WGS sequence"/>
</dbReference>
<feature type="domain" description="PH" evidence="1">
    <location>
        <begin position="15"/>
        <end position="110"/>
    </location>
</feature>
<organism evidence="2 3">
    <name type="scientific">Planoprotostelium fungivorum</name>
    <dbReference type="NCBI Taxonomy" id="1890364"/>
    <lineage>
        <taxon>Eukaryota</taxon>
        <taxon>Amoebozoa</taxon>
        <taxon>Evosea</taxon>
        <taxon>Variosea</taxon>
        <taxon>Cavosteliida</taxon>
        <taxon>Cavosteliaceae</taxon>
        <taxon>Planoprotostelium</taxon>
    </lineage>
</organism>
<evidence type="ECO:0000313" key="2">
    <source>
        <dbReference type="EMBL" id="PRP80948.1"/>
    </source>
</evidence>
<dbReference type="InParanoid" id="A0A2P6NAG0"/>
<comment type="caution">
    <text evidence="2">The sequence shown here is derived from an EMBL/GenBank/DDBJ whole genome shotgun (WGS) entry which is preliminary data.</text>
</comment>
<dbReference type="Gene3D" id="2.30.29.30">
    <property type="entry name" value="Pleckstrin-homology domain (PH domain)/Phosphotyrosine-binding domain (PTB)"/>
    <property type="match status" value="1"/>
</dbReference>
<dbReference type="SUPFAM" id="SSF50729">
    <property type="entry name" value="PH domain-like"/>
    <property type="match status" value="1"/>
</dbReference>
<dbReference type="InterPro" id="IPR011993">
    <property type="entry name" value="PH-like_dom_sf"/>
</dbReference>
<dbReference type="SMART" id="SM00233">
    <property type="entry name" value="PH"/>
    <property type="match status" value="1"/>
</dbReference>
<sequence>MTTGGTDLSTKRLEGCLKYGYLTKQGRERKSWKKRYFNLNLDYLSYHETRFAAPKGVIAMSEYVDCQEEDVILGGEFRFILTLNTRMLLVRCVNREEMMEWLKSIRAIGEAHKTSRDIHRPFKIPATHYCKELLVQTLELARESARLIGGSTKLIESQSNKEDKEKHSTGIKSFGIQITDLLSTVTQLCSQPFDPTLQNNASSQIRTIHHFLTTEAAGMIAAPRAGDRKLSSGIDFMKSHTACTELSLQMKTKVTPTPVQEVKDCMRRMGEKIIQSTRSLQSITVEDVDFKVLKQEQWFFLSIIQSCRGVDALRGMRNTLDDYHSKVFELNNLINDYIEHAEDIQGPDNSTSPESLTPIQKKIIDQMRELTSNTEWFFSEERLQRKESRT</sequence>
<gene>
    <name evidence="2" type="ORF">PROFUN_11277</name>
</gene>
<dbReference type="PROSITE" id="PS50003">
    <property type="entry name" value="PH_DOMAIN"/>
    <property type="match status" value="1"/>
</dbReference>
<dbReference type="PANTHER" id="PTHR14336">
    <property type="entry name" value="TANDEM PH DOMAIN CONTAINING PROTEIN"/>
    <property type="match status" value="1"/>
</dbReference>
<protein>
    <submittedName>
        <fullName evidence="2">Pleckstrin domain-containing protein</fullName>
    </submittedName>
</protein>